<keyword evidence="5" id="KW-1185">Reference proteome</keyword>
<evidence type="ECO:0000256" key="1">
    <source>
        <dbReference type="PROSITE-ProRule" id="PRU00047"/>
    </source>
</evidence>
<dbReference type="Proteomes" id="UP000245383">
    <property type="component" value="Unassembled WGS sequence"/>
</dbReference>
<sequence>MNQNLAEIISAAVAAALSQQSGTSGQTLTLPEYYGLGSPISFKSWFNKCIDLFEAFAIRDESRRVANMKLQFRGTAETELSNYIAKDNSTKLTTTKLFYDNLAPLFIDPSYPQVLRRKLQMLKQTGSLAEYISIEANLMGDYKDITDAERIYLFKYGLDNKFVDILNLKNPATFLEAISLISKHGTAIDMRLAQENIQDSMAMDVDNITINQIVNKKENVNFTLLNDCYAADTFLYSINGTEVPINVSGRVGRTYLNNNLVCWNCGVPGHRRADCNKLPMEYNNRSQFSRGGNRGWNKNYKGSTRNQNNYQRRNNYYGNEYAGNSSNSGNGPNQ</sequence>
<dbReference type="GO" id="GO:0008270">
    <property type="term" value="F:zinc ion binding"/>
    <property type="evidence" value="ECO:0007669"/>
    <property type="project" value="UniProtKB-KW"/>
</dbReference>
<evidence type="ECO:0000313" key="4">
    <source>
        <dbReference type="EMBL" id="PVU91678.1"/>
    </source>
</evidence>
<dbReference type="SMART" id="SM00343">
    <property type="entry name" value="ZnF_C2HC"/>
    <property type="match status" value="1"/>
</dbReference>
<dbReference type="GO" id="GO:0003676">
    <property type="term" value="F:nucleic acid binding"/>
    <property type="evidence" value="ECO:0007669"/>
    <property type="project" value="InterPro"/>
</dbReference>
<proteinExistence type="predicted"/>
<feature type="region of interest" description="Disordered" evidence="2">
    <location>
        <begin position="284"/>
        <end position="334"/>
    </location>
</feature>
<feature type="domain" description="CCHC-type" evidence="3">
    <location>
        <begin position="262"/>
        <end position="275"/>
    </location>
</feature>
<dbReference type="AlphaFoldDB" id="A0A2T9YH45"/>
<dbReference type="OrthoDB" id="5558987at2759"/>
<dbReference type="PROSITE" id="PS50158">
    <property type="entry name" value="ZF_CCHC"/>
    <property type="match status" value="1"/>
</dbReference>
<keyword evidence="1" id="KW-0863">Zinc-finger</keyword>
<evidence type="ECO:0000256" key="2">
    <source>
        <dbReference type="SAM" id="MobiDB-lite"/>
    </source>
</evidence>
<comment type="caution">
    <text evidence="4">The sequence shown here is derived from an EMBL/GenBank/DDBJ whole genome shotgun (WGS) entry which is preliminary data.</text>
</comment>
<keyword evidence="1" id="KW-0479">Metal-binding</keyword>
<evidence type="ECO:0000313" key="5">
    <source>
        <dbReference type="Proteomes" id="UP000245383"/>
    </source>
</evidence>
<name>A0A2T9YH45_9FUNG</name>
<evidence type="ECO:0000259" key="3">
    <source>
        <dbReference type="PROSITE" id="PS50158"/>
    </source>
</evidence>
<dbReference type="Pfam" id="PF00098">
    <property type="entry name" value="zf-CCHC"/>
    <property type="match status" value="1"/>
</dbReference>
<keyword evidence="1" id="KW-0862">Zinc</keyword>
<organism evidence="4 5">
    <name type="scientific">Smittium simulii</name>
    <dbReference type="NCBI Taxonomy" id="133385"/>
    <lineage>
        <taxon>Eukaryota</taxon>
        <taxon>Fungi</taxon>
        <taxon>Fungi incertae sedis</taxon>
        <taxon>Zoopagomycota</taxon>
        <taxon>Kickxellomycotina</taxon>
        <taxon>Harpellomycetes</taxon>
        <taxon>Harpellales</taxon>
        <taxon>Legeriomycetaceae</taxon>
        <taxon>Smittium</taxon>
    </lineage>
</organism>
<gene>
    <name evidence="4" type="ORF">BB561_004274</name>
</gene>
<feature type="compositionally biased region" description="Low complexity" evidence="2">
    <location>
        <begin position="305"/>
        <end position="334"/>
    </location>
</feature>
<accession>A0A2T9YH45</accession>
<dbReference type="InterPro" id="IPR001878">
    <property type="entry name" value="Znf_CCHC"/>
</dbReference>
<dbReference type="STRING" id="133385.A0A2T9YH45"/>
<reference evidence="4 5" key="1">
    <citation type="journal article" date="2018" name="MBio">
        <title>Comparative Genomics Reveals the Core Gene Toolbox for the Fungus-Insect Symbiosis.</title>
        <authorList>
            <person name="Wang Y."/>
            <person name="Stata M."/>
            <person name="Wang W."/>
            <person name="Stajich J.E."/>
            <person name="White M.M."/>
            <person name="Moncalvo J.M."/>
        </authorList>
    </citation>
    <scope>NUCLEOTIDE SEQUENCE [LARGE SCALE GENOMIC DNA]</scope>
    <source>
        <strain evidence="4 5">SWE-8-4</strain>
    </source>
</reference>
<protein>
    <recommendedName>
        <fullName evidence="3">CCHC-type domain-containing protein</fullName>
    </recommendedName>
</protein>
<dbReference type="EMBL" id="MBFR01000189">
    <property type="protein sequence ID" value="PVU91678.1"/>
    <property type="molecule type" value="Genomic_DNA"/>
</dbReference>